<dbReference type="RefSeq" id="WP_381825877.1">
    <property type="nucleotide sequence ID" value="NZ_JBHTCF010000001.1"/>
</dbReference>
<sequence length="370" mass="39067">MRLHVDQRHERVLALVRERGSVRVAELAEELGVSAVTLRRDVEALAAQGRVHRLHGAVVWPGERERVPGPRTAADGTDGLVLGMVVPTTGYYYAEVVQGAREAAEAHGARLVVGLSHYLPDEDAPQAERLLSTGADGLLLTPSWERSAPGPGAGGWVGELSVPTVLVERWAPHGHPAAELDRVRSDHAYGAAKAVQHLAALGHRKVALAAQESPHQEQLRAGYAAAVESLGLEPAPVSPLDAEPSLSEADRFERTLAYLCEAVGEHGVTAALVHSDADAIVLIPRLQARGVRVPEDLAVIAYDDEVAPLADVPLTAVAPAKRAVGAQAAELLLARLADPVAPRRHVDLLPELKVRSSCGEDQGAAGGDPI</sequence>
<keyword evidence="6" id="KW-1185">Reference proteome</keyword>
<evidence type="ECO:0000259" key="4">
    <source>
        <dbReference type="PROSITE" id="PS51000"/>
    </source>
</evidence>
<name>A0ABW2JBH4_9ACTN</name>
<dbReference type="InterPro" id="IPR036388">
    <property type="entry name" value="WH-like_DNA-bd_sf"/>
</dbReference>
<keyword evidence="2" id="KW-0238">DNA-binding</keyword>
<dbReference type="InterPro" id="IPR028082">
    <property type="entry name" value="Peripla_BP_I"/>
</dbReference>
<reference evidence="6" key="1">
    <citation type="journal article" date="2019" name="Int. J. Syst. Evol. Microbiol.">
        <title>The Global Catalogue of Microorganisms (GCM) 10K type strain sequencing project: providing services to taxonomists for standard genome sequencing and annotation.</title>
        <authorList>
            <consortium name="The Broad Institute Genomics Platform"/>
            <consortium name="The Broad Institute Genome Sequencing Center for Infectious Disease"/>
            <person name="Wu L."/>
            <person name="Ma J."/>
        </authorList>
    </citation>
    <scope>NUCLEOTIDE SEQUENCE [LARGE SCALE GENOMIC DNA]</scope>
    <source>
        <strain evidence="6">SYNS20</strain>
    </source>
</reference>
<comment type="caution">
    <text evidence="5">The sequence shown here is derived from an EMBL/GenBank/DDBJ whole genome shotgun (WGS) entry which is preliminary data.</text>
</comment>
<evidence type="ECO:0000313" key="5">
    <source>
        <dbReference type="EMBL" id="MFC7303077.1"/>
    </source>
</evidence>
<keyword evidence="3" id="KW-0804">Transcription</keyword>
<dbReference type="PROSITE" id="PS51000">
    <property type="entry name" value="HTH_DEOR_2"/>
    <property type="match status" value="1"/>
</dbReference>
<dbReference type="Proteomes" id="UP001596523">
    <property type="component" value="Unassembled WGS sequence"/>
</dbReference>
<dbReference type="PANTHER" id="PTHR30146">
    <property type="entry name" value="LACI-RELATED TRANSCRIPTIONAL REPRESSOR"/>
    <property type="match status" value="1"/>
</dbReference>
<dbReference type="Gene3D" id="1.10.10.10">
    <property type="entry name" value="Winged helix-like DNA-binding domain superfamily/Winged helix DNA-binding domain"/>
    <property type="match status" value="1"/>
</dbReference>
<dbReference type="InterPro" id="IPR001034">
    <property type="entry name" value="DeoR_HTH"/>
</dbReference>
<dbReference type="PANTHER" id="PTHR30146:SF155">
    <property type="entry name" value="ALANINE RACEMASE"/>
    <property type="match status" value="1"/>
</dbReference>
<feature type="domain" description="HTH deoR-type" evidence="4">
    <location>
        <begin position="5"/>
        <end position="60"/>
    </location>
</feature>
<evidence type="ECO:0000256" key="3">
    <source>
        <dbReference type="ARBA" id="ARBA00023163"/>
    </source>
</evidence>
<gene>
    <name evidence="5" type="ORF">ACFQVC_02435</name>
</gene>
<dbReference type="InterPro" id="IPR018356">
    <property type="entry name" value="Tscrpt_reg_HTH_DeoR_CS"/>
</dbReference>
<evidence type="ECO:0000313" key="6">
    <source>
        <dbReference type="Proteomes" id="UP001596523"/>
    </source>
</evidence>
<dbReference type="Pfam" id="PF08220">
    <property type="entry name" value="HTH_DeoR"/>
    <property type="match status" value="1"/>
</dbReference>
<evidence type="ECO:0000256" key="1">
    <source>
        <dbReference type="ARBA" id="ARBA00023015"/>
    </source>
</evidence>
<dbReference type="SUPFAM" id="SSF46785">
    <property type="entry name" value="Winged helix' DNA-binding domain"/>
    <property type="match status" value="1"/>
</dbReference>
<dbReference type="InterPro" id="IPR046335">
    <property type="entry name" value="LacI/GalR-like_sensor"/>
</dbReference>
<keyword evidence="1" id="KW-0805">Transcription regulation</keyword>
<evidence type="ECO:0000256" key="2">
    <source>
        <dbReference type="ARBA" id="ARBA00023125"/>
    </source>
</evidence>
<protein>
    <submittedName>
        <fullName evidence="5">Substrate-binding domain-containing protein</fullName>
    </submittedName>
</protein>
<dbReference type="Gene3D" id="3.40.50.2300">
    <property type="match status" value="2"/>
</dbReference>
<proteinExistence type="predicted"/>
<dbReference type="SMART" id="SM00420">
    <property type="entry name" value="HTH_DEOR"/>
    <property type="match status" value="1"/>
</dbReference>
<organism evidence="5 6">
    <name type="scientific">Streptomyces monticola</name>
    <dbReference type="NCBI Taxonomy" id="2666263"/>
    <lineage>
        <taxon>Bacteria</taxon>
        <taxon>Bacillati</taxon>
        <taxon>Actinomycetota</taxon>
        <taxon>Actinomycetes</taxon>
        <taxon>Kitasatosporales</taxon>
        <taxon>Streptomycetaceae</taxon>
        <taxon>Streptomyces</taxon>
    </lineage>
</organism>
<dbReference type="SUPFAM" id="SSF53822">
    <property type="entry name" value="Periplasmic binding protein-like I"/>
    <property type="match status" value="1"/>
</dbReference>
<dbReference type="EMBL" id="JBHTCF010000001">
    <property type="protein sequence ID" value="MFC7303077.1"/>
    <property type="molecule type" value="Genomic_DNA"/>
</dbReference>
<dbReference type="PRINTS" id="PR00037">
    <property type="entry name" value="HTHLACR"/>
</dbReference>
<dbReference type="InterPro" id="IPR036390">
    <property type="entry name" value="WH_DNA-bd_sf"/>
</dbReference>
<dbReference type="Pfam" id="PF13377">
    <property type="entry name" value="Peripla_BP_3"/>
    <property type="match status" value="1"/>
</dbReference>
<accession>A0ABW2JBH4</accession>
<dbReference type="PROSITE" id="PS00894">
    <property type="entry name" value="HTH_DEOR_1"/>
    <property type="match status" value="1"/>
</dbReference>